<dbReference type="GO" id="GO:0003677">
    <property type="term" value="F:DNA binding"/>
    <property type="evidence" value="ECO:0007669"/>
    <property type="project" value="InterPro"/>
</dbReference>
<organism evidence="2 3">
    <name type="scientific">Triparma retinervis</name>
    <dbReference type="NCBI Taxonomy" id="2557542"/>
    <lineage>
        <taxon>Eukaryota</taxon>
        <taxon>Sar</taxon>
        <taxon>Stramenopiles</taxon>
        <taxon>Ochrophyta</taxon>
        <taxon>Bolidophyceae</taxon>
        <taxon>Parmales</taxon>
        <taxon>Triparmaceae</taxon>
        <taxon>Triparma</taxon>
    </lineage>
</organism>
<evidence type="ECO:0000313" key="2">
    <source>
        <dbReference type="EMBL" id="GMH51725.1"/>
    </source>
</evidence>
<reference evidence="2" key="1">
    <citation type="submission" date="2022-07" db="EMBL/GenBank/DDBJ databases">
        <title>Genome analysis of Parmales, a sister group of diatoms, reveals the evolutionary specialization of diatoms from phago-mixotrophs to photoautotrophs.</title>
        <authorList>
            <person name="Ban H."/>
            <person name="Sato S."/>
            <person name="Yoshikawa S."/>
            <person name="Kazumasa Y."/>
            <person name="Nakamura Y."/>
            <person name="Ichinomiya M."/>
            <person name="Saitoh K."/>
            <person name="Sato N."/>
            <person name="Blanc-Mathieu R."/>
            <person name="Endo H."/>
            <person name="Kuwata A."/>
            <person name="Ogata H."/>
        </authorList>
    </citation>
    <scope>NUCLEOTIDE SEQUENCE</scope>
</reference>
<name>A0A9W7DRK8_9STRA</name>
<protein>
    <recommendedName>
        <fullName evidence="1">RNA polymerase Rpb5 N-terminal domain-containing protein</fullName>
    </recommendedName>
</protein>
<dbReference type="InterPro" id="IPR005571">
    <property type="entry name" value="RNA_pol_Rpb5_N"/>
</dbReference>
<evidence type="ECO:0000259" key="1">
    <source>
        <dbReference type="Pfam" id="PF03871"/>
    </source>
</evidence>
<feature type="non-terminal residue" evidence="2">
    <location>
        <position position="51"/>
    </location>
</feature>
<accession>A0A9W7DRK8</accession>
<evidence type="ECO:0000313" key="3">
    <source>
        <dbReference type="Proteomes" id="UP001165082"/>
    </source>
</evidence>
<sequence>MSGMVDGPSASIHPSTSRLYRCYKVVHAMLNKRGYAVQSGHLNMTPQGFVE</sequence>
<keyword evidence="3" id="KW-1185">Reference proteome</keyword>
<dbReference type="GO" id="GO:0006351">
    <property type="term" value="P:DNA-templated transcription"/>
    <property type="evidence" value="ECO:0007669"/>
    <property type="project" value="InterPro"/>
</dbReference>
<dbReference type="Gene3D" id="3.40.1340.10">
    <property type="entry name" value="RNA polymerase, Rpb5, N-terminal domain"/>
    <property type="match status" value="1"/>
</dbReference>
<dbReference type="SUPFAM" id="SSF53036">
    <property type="entry name" value="Eukaryotic RPB5 N-terminal domain"/>
    <property type="match status" value="1"/>
</dbReference>
<proteinExistence type="predicted"/>
<dbReference type="Proteomes" id="UP001165082">
    <property type="component" value="Unassembled WGS sequence"/>
</dbReference>
<dbReference type="InterPro" id="IPR036710">
    <property type="entry name" value="RNA_pol_Rpb5_N_sf"/>
</dbReference>
<dbReference type="Pfam" id="PF03871">
    <property type="entry name" value="RNA_pol_Rpb5_N"/>
    <property type="match status" value="1"/>
</dbReference>
<dbReference type="EMBL" id="BRXZ01004581">
    <property type="protein sequence ID" value="GMH51725.1"/>
    <property type="molecule type" value="Genomic_DNA"/>
</dbReference>
<dbReference type="GO" id="GO:0003899">
    <property type="term" value="F:DNA-directed RNA polymerase activity"/>
    <property type="evidence" value="ECO:0007669"/>
    <property type="project" value="InterPro"/>
</dbReference>
<comment type="caution">
    <text evidence="2">The sequence shown here is derived from an EMBL/GenBank/DDBJ whole genome shotgun (WGS) entry which is preliminary data.</text>
</comment>
<dbReference type="AlphaFoldDB" id="A0A9W7DRK8"/>
<feature type="domain" description="RNA polymerase Rpb5 N-terminal" evidence="1">
    <location>
        <begin position="15"/>
        <end position="50"/>
    </location>
</feature>
<dbReference type="OrthoDB" id="248779at2759"/>
<gene>
    <name evidence="2" type="ORF">TrRE_jg1220</name>
</gene>